<dbReference type="AlphaFoldDB" id="A0A8J6TF24"/>
<dbReference type="Proteomes" id="UP000614424">
    <property type="component" value="Unassembled WGS sequence"/>
</dbReference>
<evidence type="ECO:0000313" key="2">
    <source>
        <dbReference type="Proteomes" id="UP000614424"/>
    </source>
</evidence>
<dbReference type="PANTHER" id="PTHR35866:SF1">
    <property type="entry name" value="YKGJ FAMILY CYSTEINE CLUSTER PROTEIN"/>
    <property type="match status" value="1"/>
</dbReference>
<dbReference type="EMBL" id="JACNJZ010000071">
    <property type="protein sequence ID" value="MBC8317120.1"/>
    <property type="molecule type" value="Genomic_DNA"/>
</dbReference>
<dbReference type="InterPro" id="IPR005358">
    <property type="entry name" value="Puta_zinc/iron-chelating_dom"/>
</dbReference>
<dbReference type="Pfam" id="PF03692">
    <property type="entry name" value="CxxCxxCC"/>
    <property type="match status" value="1"/>
</dbReference>
<organism evidence="1 2">
    <name type="scientific">Candidatus Desulfobia pelagia</name>
    <dbReference type="NCBI Taxonomy" id="2841692"/>
    <lineage>
        <taxon>Bacteria</taxon>
        <taxon>Pseudomonadati</taxon>
        <taxon>Thermodesulfobacteriota</taxon>
        <taxon>Desulfobulbia</taxon>
        <taxon>Desulfobulbales</taxon>
        <taxon>Desulfobulbaceae</taxon>
        <taxon>Candidatus Desulfobia</taxon>
    </lineage>
</organism>
<accession>A0A8J6TF24</accession>
<dbReference type="PANTHER" id="PTHR35866">
    <property type="entry name" value="PUTATIVE-RELATED"/>
    <property type="match status" value="1"/>
</dbReference>
<reference evidence="1 2" key="1">
    <citation type="submission" date="2020-08" db="EMBL/GenBank/DDBJ databases">
        <title>Bridging the membrane lipid divide: bacteria of the FCB group superphylum have the potential to synthesize archaeal ether lipids.</title>
        <authorList>
            <person name="Villanueva L."/>
            <person name="Von Meijenfeldt F.A.B."/>
            <person name="Westbye A.B."/>
            <person name="Yadav S."/>
            <person name="Hopmans E.C."/>
            <person name="Dutilh B.E."/>
            <person name="Sinninghe Damste J.S."/>
        </authorList>
    </citation>
    <scope>NUCLEOTIDE SEQUENCE [LARGE SCALE GENOMIC DNA]</scope>
    <source>
        <strain evidence="1">NIOZ-UU47</strain>
    </source>
</reference>
<sequence length="110" mass="12823">MISSEICKKCAQCCKNYPFVQFTESEVNSLEHLTGLHFNEFAIPKGKVVEEYFFKFQENGDCFFLNEKDGSYSCAVYETRPMICRNYPSRPIQKEACDANREKFLSNNFV</sequence>
<evidence type="ECO:0000313" key="1">
    <source>
        <dbReference type="EMBL" id="MBC8317120.1"/>
    </source>
</evidence>
<proteinExistence type="predicted"/>
<comment type="caution">
    <text evidence="1">The sequence shown here is derived from an EMBL/GenBank/DDBJ whole genome shotgun (WGS) entry which is preliminary data.</text>
</comment>
<gene>
    <name evidence="1" type="ORF">H8E41_04385</name>
</gene>
<protein>
    <submittedName>
        <fullName evidence="1">YkgJ family cysteine cluster protein</fullName>
    </submittedName>
</protein>
<name>A0A8J6TF24_9BACT</name>